<dbReference type="GO" id="GO:0071793">
    <property type="term" value="P:bacillithiol biosynthetic process"/>
    <property type="evidence" value="ECO:0007669"/>
    <property type="project" value="InterPro"/>
</dbReference>
<dbReference type="InterPro" id="IPR003737">
    <property type="entry name" value="GlcNAc_PI_deacetylase-related"/>
</dbReference>
<dbReference type="SUPFAM" id="SSF102588">
    <property type="entry name" value="LmbE-like"/>
    <property type="match status" value="1"/>
</dbReference>
<dbReference type="PANTHER" id="PTHR12993">
    <property type="entry name" value="N-ACETYLGLUCOSAMINYL-PHOSPHATIDYLINOSITOL DE-N-ACETYLASE-RELATED"/>
    <property type="match status" value="1"/>
</dbReference>
<dbReference type="Gene3D" id="3.40.50.10320">
    <property type="entry name" value="LmbE-like"/>
    <property type="match status" value="1"/>
</dbReference>
<gene>
    <name evidence="1" type="primary">mshB_2</name>
    <name evidence="1" type="ORF">Pan241w_36710</name>
</gene>
<dbReference type="NCBIfam" id="TIGR04001">
    <property type="entry name" value="thiol_BshB1"/>
    <property type="match status" value="1"/>
</dbReference>
<dbReference type="OrthoDB" id="9815144at2"/>
<protein>
    <submittedName>
        <fullName evidence="1">1D-myo-inositol 2-acetamido-2-deoxy-alpha-D-glucopyranoside deacetylase</fullName>
        <ecNumber evidence="1">3.5.1.103</ecNumber>
    </submittedName>
</protein>
<dbReference type="RefSeq" id="WP_145218351.1">
    <property type="nucleotide sequence ID" value="NZ_CP036269.1"/>
</dbReference>
<keyword evidence="1" id="KW-0378">Hydrolase</keyword>
<keyword evidence="2" id="KW-1185">Reference proteome</keyword>
<dbReference type="InterPro" id="IPR024078">
    <property type="entry name" value="LmbE-like_dom_sf"/>
</dbReference>
<dbReference type="PANTHER" id="PTHR12993:SF30">
    <property type="entry name" value="N-ACETYL-ALPHA-D-GLUCOSAMINYL L-MALATE DEACETYLASE 1"/>
    <property type="match status" value="1"/>
</dbReference>
<sequence length="237" mass="26954">MDSGLDILVVAPHPDDAEISMGGTILACKAQGLRVGVIELTNGEPTPYGSPEIRKRETAAATAVLDLDFRENLELPNRSLESSLEARRKLAIVFRTQRPKVILAPYWEDVHPDHVSASHLTDAARFWSKLSKTDMPGERFWPPQIYYFWSIHLRIHPKPSFVFDISGHIDQKMQAIRSYESQMITGRPTEHPTVLDDIKDRARYWGWTIQRAYGEPFASREEIGIQSFLPLSAEELT</sequence>
<dbReference type="KEGG" id="gaz:Pan241w_36710"/>
<accession>A0A517RI64</accession>
<reference evidence="1 2" key="1">
    <citation type="submission" date="2019-02" db="EMBL/GenBank/DDBJ databases">
        <title>Deep-cultivation of Planctomycetes and their phenomic and genomic characterization uncovers novel biology.</title>
        <authorList>
            <person name="Wiegand S."/>
            <person name="Jogler M."/>
            <person name="Boedeker C."/>
            <person name="Pinto D."/>
            <person name="Vollmers J."/>
            <person name="Rivas-Marin E."/>
            <person name="Kohn T."/>
            <person name="Peeters S.H."/>
            <person name="Heuer A."/>
            <person name="Rast P."/>
            <person name="Oberbeckmann S."/>
            <person name="Bunk B."/>
            <person name="Jeske O."/>
            <person name="Meyerdierks A."/>
            <person name="Storesund J.E."/>
            <person name="Kallscheuer N."/>
            <person name="Luecker S."/>
            <person name="Lage O.M."/>
            <person name="Pohl T."/>
            <person name="Merkel B.J."/>
            <person name="Hornburger P."/>
            <person name="Mueller R.-W."/>
            <person name="Bruemmer F."/>
            <person name="Labrenz M."/>
            <person name="Spormann A.M."/>
            <person name="Op den Camp H."/>
            <person name="Overmann J."/>
            <person name="Amann R."/>
            <person name="Jetten M.S.M."/>
            <person name="Mascher T."/>
            <person name="Medema M.H."/>
            <person name="Devos D.P."/>
            <person name="Kaster A.-K."/>
            <person name="Ovreas L."/>
            <person name="Rohde M."/>
            <person name="Galperin M.Y."/>
            <person name="Jogler C."/>
        </authorList>
    </citation>
    <scope>NUCLEOTIDE SEQUENCE [LARGE SCALE GENOMIC DNA]</scope>
    <source>
        <strain evidence="1 2">Pan241w</strain>
    </source>
</reference>
<evidence type="ECO:0000313" key="1">
    <source>
        <dbReference type="EMBL" id="QDT43569.1"/>
    </source>
</evidence>
<name>A0A517RI64_9PLAN</name>
<dbReference type="Pfam" id="PF02585">
    <property type="entry name" value="PIG-L"/>
    <property type="match status" value="1"/>
</dbReference>
<dbReference type="AlphaFoldDB" id="A0A517RI64"/>
<evidence type="ECO:0000313" key="2">
    <source>
        <dbReference type="Proteomes" id="UP000317171"/>
    </source>
</evidence>
<dbReference type="GO" id="GO:0035595">
    <property type="term" value="F:N-acetylglucosaminylinositol deacetylase activity"/>
    <property type="evidence" value="ECO:0007669"/>
    <property type="project" value="UniProtKB-EC"/>
</dbReference>
<organism evidence="1 2">
    <name type="scientific">Gimesia alba</name>
    <dbReference type="NCBI Taxonomy" id="2527973"/>
    <lineage>
        <taxon>Bacteria</taxon>
        <taxon>Pseudomonadati</taxon>
        <taxon>Planctomycetota</taxon>
        <taxon>Planctomycetia</taxon>
        <taxon>Planctomycetales</taxon>
        <taxon>Planctomycetaceae</taxon>
        <taxon>Gimesia</taxon>
    </lineage>
</organism>
<dbReference type="InterPro" id="IPR023842">
    <property type="entry name" value="Bacillithiol_biosynth_BshB1"/>
</dbReference>
<dbReference type="EC" id="3.5.1.103" evidence="1"/>
<proteinExistence type="predicted"/>
<dbReference type="EMBL" id="CP036269">
    <property type="protein sequence ID" value="QDT43569.1"/>
    <property type="molecule type" value="Genomic_DNA"/>
</dbReference>
<dbReference type="Proteomes" id="UP000317171">
    <property type="component" value="Chromosome"/>
</dbReference>